<dbReference type="GO" id="GO:1990050">
    <property type="term" value="F:phosphatidic acid transfer activity"/>
    <property type="evidence" value="ECO:0007669"/>
    <property type="project" value="TreeGrafter"/>
</dbReference>
<dbReference type="eggNOG" id="KOG3481">
    <property type="taxonomic scope" value="Eukaryota"/>
</dbReference>
<evidence type="ECO:0000256" key="2">
    <source>
        <dbReference type="ARBA" id="ARBA00023157"/>
    </source>
</evidence>
<dbReference type="OMA" id="RANNPPF"/>
<feature type="compositionally biased region" description="Pro residues" evidence="3">
    <location>
        <begin position="208"/>
        <end position="219"/>
    </location>
</feature>
<sequence length="219" mass="23595">MFFSKSKDESVSAATKAPTSSASTSSAAPAPAPETAHVLPTAPASSSYNEAEWQTKGAAGLGAISSMSPECTPLKHRYDSCFNLWFKDYLAIGDDQIREQQRQSEASSSGTASPASESSAGKKKSGWFSDSSSSWSASTSAASSAESDLETRKRAIMERYDQDCGKLFKDYQACKAVTERGLEDLIGQARKENPFPFDHQRQSDPRANNPPFPFPAARD</sequence>
<dbReference type="STRING" id="1128400.I2FN86"/>
<dbReference type="PANTHER" id="PTHR46403:SF1">
    <property type="entry name" value="TP53-REGULATED INHIBITOR OF APOPTOSIS 1"/>
    <property type="match status" value="1"/>
</dbReference>
<comment type="similarity">
    <text evidence="1">Belongs to the TRIAP1/MDM35 family.</text>
</comment>
<feature type="compositionally biased region" description="Low complexity" evidence="3">
    <location>
        <begin position="129"/>
        <end position="146"/>
    </location>
</feature>
<dbReference type="GO" id="GO:0005829">
    <property type="term" value="C:cytosol"/>
    <property type="evidence" value="ECO:0007669"/>
    <property type="project" value="TreeGrafter"/>
</dbReference>
<dbReference type="GO" id="GO:0005758">
    <property type="term" value="C:mitochondrial intermembrane space"/>
    <property type="evidence" value="ECO:0007669"/>
    <property type="project" value="TreeGrafter"/>
</dbReference>
<dbReference type="PANTHER" id="PTHR46403">
    <property type="entry name" value="TP53-REGULATED INHIBITOR OF APOPTOSIS 1"/>
    <property type="match status" value="1"/>
</dbReference>
<dbReference type="GO" id="GO:0005634">
    <property type="term" value="C:nucleus"/>
    <property type="evidence" value="ECO:0007669"/>
    <property type="project" value="TreeGrafter"/>
</dbReference>
<evidence type="ECO:0000313" key="5">
    <source>
        <dbReference type="Proteomes" id="UP000006174"/>
    </source>
</evidence>
<keyword evidence="2" id="KW-1015">Disulfide bond</keyword>
<reference evidence="4 5" key="1">
    <citation type="journal article" date="2012" name="Plant Cell">
        <title>Genome comparison of barley and maize smut fungi reveals targeted loss of RNA silencing components and species-specific presence of transposable elements.</title>
        <authorList>
            <person name="Laurie J.D."/>
            <person name="Ali S."/>
            <person name="Linning R."/>
            <person name="Mannhaupt G."/>
            <person name="Wong P."/>
            <person name="Gueldener U."/>
            <person name="Muensterkoetter M."/>
            <person name="Moore R."/>
            <person name="Kahmann R."/>
            <person name="Bakkeren G."/>
            <person name="Schirawski J."/>
        </authorList>
    </citation>
    <scope>NUCLEOTIDE SEQUENCE [LARGE SCALE GENOMIC DNA]</scope>
    <source>
        <strain evidence="5">Uh4875-4</strain>
    </source>
</reference>
<protein>
    <submittedName>
        <fullName evidence="4">Uncharacterized protein</fullName>
    </submittedName>
</protein>
<dbReference type="Proteomes" id="UP000006174">
    <property type="component" value="Unassembled WGS sequence"/>
</dbReference>
<dbReference type="InterPro" id="IPR007918">
    <property type="entry name" value="MDM35_apoptosis"/>
</dbReference>
<feature type="compositionally biased region" description="Low complexity" evidence="3">
    <location>
        <begin position="103"/>
        <end position="119"/>
    </location>
</feature>
<comment type="caution">
    <text evidence="4">The sequence shown here is derived from an EMBL/GenBank/DDBJ whole genome shotgun (WGS) entry which is preliminary data.</text>
</comment>
<dbReference type="HOGENOM" id="CLU_101473_0_0_1"/>
<evidence type="ECO:0000313" key="4">
    <source>
        <dbReference type="EMBL" id="CCF48379.1"/>
    </source>
</evidence>
<proteinExistence type="inferred from homology"/>
<dbReference type="Pfam" id="PF05254">
    <property type="entry name" value="UPF0203"/>
    <property type="match status" value="1"/>
</dbReference>
<feature type="region of interest" description="Disordered" evidence="3">
    <location>
        <begin position="1"/>
        <end position="53"/>
    </location>
</feature>
<feature type="region of interest" description="Disordered" evidence="3">
    <location>
        <begin position="97"/>
        <end position="150"/>
    </location>
</feature>
<organism evidence="4 5">
    <name type="scientific">Ustilago hordei</name>
    <name type="common">Barley covered smut fungus</name>
    <dbReference type="NCBI Taxonomy" id="120017"/>
    <lineage>
        <taxon>Eukaryota</taxon>
        <taxon>Fungi</taxon>
        <taxon>Dikarya</taxon>
        <taxon>Basidiomycota</taxon>
        <taxon>Ustilaginomycotina</taxon>
        <taxon>Ustilaginomycetes</taxon>
        <taxon>Ustilaginales</taxon>
        <taxon>Ustilaginaceae</taxon>
        <taxon>Ustilago</taxon>
    </lineage>
</organism>
<dbReference type="OrthoDB" id="19091at2759"/>
<feature type="region of interest" description="Disordered" evidence="3">
    <location>
        <begin position="185"/>
        <end position="219"/>
    </location>
</feature>
<keyword evidence="5" id="KW-1185">Reference proteome</keyword>
<accession>I2FN86</accession>
<dbReference type="EMBL" id="CAGI01000134">
    <property type="protein sequence ID" value="CCF48379.1"/>
    <property type="molecule type" value="Genomic_DNA"/>
</dbReference>
<dbReference type="AlphaFoldDB" id="I2FN86"/>
<gene>
    <name evidence="4" type="ORF">UHOR_08878</name>
</gene>
<dbReference type="GO" id="GO:0045332">
    <property type="term" value="P:phospholipid translocation"/>
    <property type="evidence" value="ECO:0007669"/>
    <property type="project" value="TreeGrafter"/>
</dbReference>
<name>I2FN86_USTHO</name>
<feature type="compositionally biased region" description="Low complexity" evidence="3">
    <location>
        <begin position="12"/>
        <end position="36"/>
    </location>
</feature>
<feature type="compositionally biased region" description="Basic and acidic residues" evidence="3">
    <location>
        <begin position="185"/>
        <end position="204"/>
    </location>
</feature>
<feature type="compositionally biased region" description="Basic and acidic residues" evidence="3">
    <location>
        <begin position="1"/>
        <end position="10"/>
    </location>
</feature>
<evidence type="ECO:0000256" key="1">
    <source>
        <dbReference type="ARBA" id="ARBA00006196"/>
    </source>
</evidence>
<evidence type="ECO:0000256" key="3">
    <source>
        <dbReference type="SAM" id="MobiDB-lite"/>
    </source>
</evidence>